<gene>
    <name evidence="3" type="ORF">HINF_LOCUS14178</name>
    <name evidence="2" type="ORF">HINF_LOCUS48690</name>
</gene>
<reference evidence="3 4" key="2">
    <citation type="submission" date="2024-07" db="EMBL/GenBank/DDBJ databases">
        <authorList>
            <person name="Akdeniz Z."/>
        </authorList>
    </citation>
    <scope>NUCLEOTIDE SEQUENCE [LARGE SCALE GENOMIC DNA]</scope>
</reference>
<organism evidence="2">
    <name type="scientific">Hexamita inflata</name>
    <dbReference type="NCBI Taxonomy" id="28002"/>
    <lineage>
        <taxon>Eukaryota</taxon>
        <taxon>Metamonada</taxon>
        <taxon>Diplomonadida</taxon>
        <taxon>Hexamitidae</taxon>
        <taxon>Hexamitinae</taxon>
        <taxon>Hexamita</taxon>
    </lineage>
</organism>
<proteinExistence type="predicted"/>
<dbReference type="AlphaFoldDB" id="A0AA86UJR1"/>
<comment type="caution">
    <text evidence="2">The sequence shown here is derived from an EMBL/GenBank/DDBJ whole genome shotgun (WGS) entry which is preliminary data.</text>
</comment>
<accession>A0AA86UJR1</accession>
<keyword evidence="1" id="KW-1133">Transmembrane helix</keyword>
<protein>
    <recommendedName>
        <fullName evidence="5">Transmembrane protein</fullName>
    </recommendedName>
</protein>
<feature type="transmembrane region" description="Helical" evidence="1">
    <location>
        <begin position="486"/>
        <end position="510"/>
    </location>
</feature>
<dbReference type="Proteomes" id="UP001642409">
    <property type="component" value="Unassembled WGS sequence"/>
</dbReference>
<keyword evidence="1" id="KW-0812">Transmembrane</keyword>
<evidence type="ECO:0000256" key="1">
    <source>
        <dbReference type="SAM" id="Phobius"/>
    </source>
</evidence>
<sequence>MFMLNGITSEIDAQTELEGCYSELSRVVLKEDQAQICVQLISAGNSSCKKLPKGVKVSVELDNLSGFYTPTGYFSDFDYSSTAELCVSCTNQACIDKVFYESKTASAVIESYGLKASVAVGVVIREQLDFDNCIKQTVLKVFKSQIQLSVEFQDYCWQTLINNNFNILNSTMLLRFQETQLQLVYTPGVQGQCDISGNFIVFTHTNLDAYSLFDQNNYIDTKIWITIQQSNTINILVATSDDINIDGLSPGYSQLSMKITQDYIQLTGTPSDIGKNYAQQVISDRIDKYHIKLQIIFSEYSYFFESDDMQNYQLNQTQTFSCSNDSCTSNMQYVFKNLNNIVSANTVTSMKRQEKIVYIVSETVTQVYEGCYSGFNLKHDHNQLMFELDLNERSTTCAITTNQTYSLTLASKNQSFVQIMNFEQILNKSTDFIRVESALTKDQLTMIENSESTVLLINQLNGAITDYSFLHKVVNVEMQGFVNSQIIVLVVSVVVIAIIAITRDVILMCCKNSKKTIVKKIKIIDIDELE</sequence>
<keyword evidence="1" id="KW-0472">Membrane</keyword>
<keyword evidence="4" id="KW-1185">Reference proteome</keyword>
<evidence type="ECO:0000313" key="4">
    <source>
        <dbReference type="Proteomes" id="UP001642409"/>
    </source>
</evidence>
<dbReference type="EMBL" id="CAXDID020000033">
    <property type="protein sequence ID" value="CAL5995726.1"/>
    <property type="molecule type" value="Genomic_DNA"/>
</dbReference>
<evidence type="ECO:0008006" key="5">
    <source>
        <dbReference type="Google" id="ProtNLM"/>
    </source>
</evidence>
<evidence type="ECO:0000313" key="2">
    <source>
        <dbReference type="EMBL" id="CAI9961045.1"/>
    </source>
</evidence>
<evidence type="ECO:0000313" key="3">
    <source>
        <dbReference type="EMBL" id="CAL5995726.1"/>
    </source>
</evidence>
<name>A0AA86UJR1_9EUKA</name>
<reference evidence="2" key="1">
    <citation type="submission" date="2023-06" db="EMBL/GenBank/DDBJ databases">
        <authorList>
            <person name="Kurt Z."/>
        </authorList>
    </citation>
    <scope>NUCLEOTIDE SEQUENCE</scope>
</reference>
<dbReference type="EMBL" id="CATOUU010000937">
    <property type="protein sequence ID" value="CAI9961045.1"/>
    <property type="molecule type" value="Genomic_DNA"/>
</dbReference>